<evidence type="ECO:0000313" key="4">
    <source>
        <dbReference type="Proteomes" id="UP001271007"/>
    </source>
</evidence>
<dbReference type="Gene3D" id="4.10.280.10">
    <property type="entry name" value="Helix-loop-helix DNA-binding domain"/>
    <property type="match status" value="1"/>
</dbReference>
<dbReference type="InterPro" id="IPR052099">
    <property type="entry name" value="Regulatory_TF_Diverse"/>
</dbReference>
<feature type="coiled-coil region" evidence="1">
    <location>
        <begin position="235"/>
        <end position="262"/>
    </location>
</feature>
<dbReference type="PANTHER" id="PTHR47336:SF2">
    <property type="entry name" value="TRANSCRIPTION FACTOR HMS1-RELATED"/>
    <property type="match status" value="1"/>
</dbReference>
<dbReference type="PANTHER" id="PTHR47336">
    <property type="entry name" value="TRANSCRIPTION FACTOR HMS1-RELATED"/>
    <property type="match status" value="1"/>
</dbReference>
<dbReference type="SUPFAM" id="SSF47459">
    <property type="entry name" value="HLH, helix-loop-helix DNA-binding domain"/>
    <property type="match status" value="1"/>
</dbReference>
<dbReference type="GO" id="GO:0046983">
    <property type="term" value="F:protein dimerization activity"/>
    <property type="evidence" value="ECO:0007669"/>
    <property type="project" value="InterPro"/>
</dbReference>
<feature type="domain" description="BHLH" evidence="2">
    <location>
        <begin position="173"/>
        <end position="238"/>
    </location>
</feature>
<protein>
    <recommendedName>
        <fullName evidence="2">BHLH domain-containing protein</fullName>
    </recommendedName>
</protein>
<dbReference type="Proteomes" id="UP001271007">
    <property type="component" value="Unassembled WGS sequence"/>
</dbReference>
<organism evidence="3 4">
    <name type="scientific">Extremus antarcticus</name>
    <dbReference type="NCBI Taxonomy" id="702011"/>
    <lineage>
        <taxon>Eukaryota</taxon>
        <taxon>Fungi</taxon>
        <taxon>Dikarya</taxon>
        <taxon>Ascomycota</taxon>
        <taxon>Pezizomycotina</taxon>
        <taxon>Dothideomycetes</taxon>
        <taxon>Dothideomycetidae</taxon>
        <taxon>Mycosphaerellales</taxon>
        <taxon>Extremaceae</taxon>
        <taxon>Extremus</taxon>
    </lineage>
</organism>
<keyword evidence="4" id="KW-1185">Reference proteome</keyword>
<gene>
    <name evidence="3" type="ORF">LTR09_007791</name>
</gene>
<evidence type="ECO:0000256" key="1">
    <source>
        <dbReference type="SAM" id="Coils"/>
    </source>
</evidence>
<comment type="caution">
    <text evidence="3">The sequence shown here is derived from an EMBL/GenBank/DDBJ whole genome shotgun (WGS) entry which is preliminary data.</text>
</comment>
<keyword evidence="1" id="KW-0175">Coiled coil</keyword>
<dbReference type="Pfam" id="PF00010">
    <property type="entry name" value="HLH"/>
    <property type="match status" value="1"/>
</dbReference>
<dbReference type="EMBL" id="JAWDJX010000028">
    <property type="protein sequence ID" value="KAK3051042.1"/>
    <property type="molecule type" value="Genomic_DNA"/>
</dbReference>
<name>A0AAJ0DC77_9PEZI</name>
<accession>A0AAJ0DC77</accession>
<reference evidence="3" key="1">
    <citation type="submission" date="2023-04" db="EMBL/GenBank/DDBJ databases">
        <title>Black Yeasts Isolated from many extreme environments.</title>
        <authorList>
            <person name="Coleine C."/>
            <person name="Stajich J.E."/>
            <person name="Selbmann L."/>
        </authorList>
    </citation>
    <scope>NUCLEOTIDE SEQUENCE</scope>
    <source>
        <strain evidence="3">CCFEE 5312</strain>
    </source>
</reference>
<dbReference type="AlphaFoldDB" id="A0AAJ0DC77"/>
<dbReference type="InterPro" id="IPR036638">
    <property type="entry name" value="HLH_DNA-bd_sf"/>
</dbReference>
<sequence>MPDNAAKADQSGDLCKVLRTRRRASREPLHRPYSSMSTYEAMTAWQPQQHDFSQATSEDCSDVWSFPGTTNLQAGLAANRNQQTATRPQPSRDYQQHTCPIAPPQPLNQIPVQCWASACCTKVGTADEPCDALGTLQDGGNMSSPIEEIPPMLEKQMTDAKPYAPAPKEPKGRHRLPHNLVERRYRNHLNGQIDALRLVVPSVREDVDEADVEDSSVPLRPPSKADIICAGTAHIKALESEKARMLRHNAKLQEQVAGLQKLVKCDDCSILQYLSSLQLNITPDERPQA</sequence>
<dbReference type="PROSITE" id="PS50888">
    <property type="entry name" value="BHLH"/>
    <property type="match status" value="1"/>
</dbReference>
<evidence type="ECO:0000313" key="3">
    <source>
        <dbReference type="EMBL" id="KAK3051042.1"/>
    </source>
</evidence>
<proteinExistence type="predicted"/>
<evidence type="ECO:0000259" key="2">
    <source>
        <dbReference type="PROSITE" id="PS50888"/>
    </source>
</evidence>
<dbReference type="InterPro" id="IPR011598">
    <property type="entry name" value="bHLH_dom"/>
</dbReference>